<evidence type="ECO:0000256" key="2">
    <source>
        <dbReference type="ARBA" id="ARBA00022448"/>
    </source>
</evidence>
<evidence type="ECO:0000256" key="6">
    <source>
        <dbReference type="ARBA" id="ARBA00022989"/>
    </source>
</evidence>
<evidence type="ECO:0000313" key="11">
    <source>
        <dbReference type="Proteomes" id="UP000281726"/>
    </source>
</evidence>
<dbReference type="GO" id="GO:0005886">
    <property type="term" value="C:plasma membrane"/>
    <property type="evidence" value="ECO:0007669"/>
    <property type="project" value="UniProtKB-SubCell"/>
</dbReference>
<evidence type="ECO:0000256" key="9">
    <source>
        <dbReference type="SAM" id="Phobius"/>
    </source>
</evidence>
<name>A0A3A9ZR68_9ACTN</name>
<keyword evidence="6 9" id="KW-1133">Transmembrane helix</keyword>
<keyword evidence="7 9" id="KW-0472">Membrane</keyword>
<dbReference type="OrthoDB" id="9814461at2"/>
<evidence type="ECO:0000256" key="1">
    <source>
        <dbReference type="ARBA" id="ARBA00004651"/>
    </source>
</evidence>
<comment type="subcellular location">
    <subcellularLocation>
        <location evidence="1">Cell membrane</location>
        <topology evidence="1">Multi-pass membrane protein</topology>
    </subcellularLocation>
</comment>
<keyword evidence="3" id="KW-1003">Cell membrane</keyword>
<reference evidence="10 11" key="1">
    <citation type="journal article" date="2004" name="Syst. Appl. Microbiol.">
        <title>Cryptoendolithic actinomycetes from antarctic sandstone rock samples: Micromonospora endolithica sp. nov. and two isolates related to Micromonospora coerulea Jensen 1932.</title>
        <authorList>
            <person name="Hirsch P."/>
            <person name="Mevs U."/>
            <person name="Kroppenstedt R.M."/>
            <person name="Schumann P."/>
            <person name="Stackebrandt E."/>
        </authorList>
    </citation>
    <scope>NUCLEOTIDE SEQUENCE [LARGE SCALE GENOMIC DNA]</scope>
    <source>
        <strain evidence="10 11">JCM 12677</strain>
    </source>
</reference>
<keyword evidence="11" id="KW-1185">Reference proteome</keyword>
<evidence type="ECO:0000256" key="5">
    <source>
        <dbReference type="ARBA" id="ARBA00022970"/>
    </source>
</evidence>
<dbReference type="EMBL" id="RBAK01000001">
    <property type="protein sequence ID" value="RKN50454.1"/>
    <property type="molecule type" value="Genomic_DNA"/>
</dbReference>
<comment type="similarity">
    <text evidence="8">Belongs to the binding-protein-dependent transport system permease family. LivHM subfamily.</text>
</comment>
<keyword evidence="4 9" id="KW-0812">Transmembrane</keyword>
<protein>
    <submittedName>
        <fullName evidence="10">Branched-chain amino acid ABC transporter permease</fullName>
    </submittedName>
</protein>
<dbReference type="InterPro" id="IPR052157">
    <property type="entry name" value="BCAA_transport_permease"/>
</dbReference>
<accession>A0A3A9ZR68</accession>
<feature type="transmembrane region" description="Helical" evidence="9">
    <location>
        <begin position="270"/>
        <end position="286"/>
    </location>
</feature>
<dbReference type="InterPro" id="IPR001851">
    <property type="entry name" value="ABC_transp_permease"/>
</dbReference>
<keyword evidence="5" id="KW-0029">Amino-acid transport</keyword>
<dbReference type="PANTHER" id="PTHR11795">
    <property type="entry name" value="BRANCHED-CHAIN AMINO ACID TRANSPORT SYSTEM PERMEASE PROTEIN LIVH"/>
    <property type="match status" value="1"/>
</dbReference>
<dbReference type="GO" id="GO:0006865">
    <property type="term" value="P:amino acid transport"/>
    <property type="evidence" value="ECO:0007669"/>
    <property type="project" value="UniProtKB-KW"/>
</dbReference>
<gene>
    <name evidence="10" type="ORF">D7223_01255</name>
</gene>
<feature type="transmembrane region" description="Helical" evidence="9">
    <location>
        <begin position="231"/>
        <end position="258"/>
    </location>
</feature>
<dbReference type="Pfam" id="PF02653">
    <property type="entry name" value="BPD_transp_2"/>
    <property type="match status" value="1"/>
</dbReference>
<dbReference type="AlphaFoldDB" id="A0A3A9ZR68"/>
<dbReference type="PANTHER" id="PTHR11795:SF442">
    <property type="entry name" value="ABC TRANSPORTER ATP-BINDING PROTEIN"/>
    <property type="match status" value="1"/>
</dbReference>
<feature type="transmembrane region" description="Helical" evidence="9">
    <location>
        <begin position="70"/>
        <end position="92"/>
    </location>
</feature>
<proteinExistence type="inferred from homology"/>
<keyword evidence="2" id="KW-0813">Transport</keyword>
<dbReference type="Proteomes" id="UP000281726">
    <property type="component" value="Unassembled WGS sequence"/>
</dbReference>
<evidence type="ECO:0000313" key="10">
    <source>
        <dbReference type="EMBL" id="RKN50454.1"/>
    </source>
</evidence>
<organism evidence="10 11">
    <name type="scientific">Micromonospora endolithica</name>
    <dbReference type="NCBI Taxonomy" id="230091"/>
    <lineage>
        <taxon>Bacteria</taxon>
        <taxon>Bacillati</taxon>
        <taxon>Actinomycetota</taxon>
        <taxon>Actinomycetes</taxon>
        <taxon>Micromonosporales</taxon>
        <taxon>Micromonosporaceae</taxon>
        <taxon>Micromonospora</taxon>
    </lineage>
</organism>
<evidence type="ECO:0000256" key="8">
    <source>
        <dbReference type="ARBA" id="ARBA00037998"/>
    </source>
</evidence>
<evidence type="ECO:0000256" key="3">
    <source>
        <dbReference type="ARBA" id="ARBA00022475"/>
    </source>
</evidence>
<feature type="transmembrane region" description="Helical" evidence="9">
    <location>
        <begin position="104"/>
        <end position="122"/>
    </location>
</feature>
<comment type="caution">
    <text evidence="10">The sequence shown here is derived from an EMBL/GenBank/DDBJ whole genome shotgun (WGS) entry which is preliminary data.</text>
</comment>
<dbReference type="GO" id="GO:0022857">
    <property type="term" value="F:transmembrane transporter activity"/>
    <property type="evidence" value="ECO:0007669"/>
    <property type="project" value="InterPro"/>
</dbReference>
<evidence type="ECO:0000256" key="4">
    <source>
        <dbReference type="ARBA" id="ARBA00022692"/>
    </source>
</evidence>
<evidence type="ECO:0000256" key="7">
    <source>
        <dbReference type="ARBA" id="ARBA00023136"/>
    </source>
</evidence>
<sequence length="296" mass="28918">MSEGRGAVRVDAYLIPVVDGVAYGLLLAIAAAGLTVAFGAGGVLNLAHGTLIAAGGYIAAATSSGTWPSLAAAVALAAIAGAAGGGVLAAATAGLRGRGHLDQALLTFGVALIGGDLLTTVYGPDTLRPRLPATLEGTVEAAGHRYPVDRLAVLVIAVLVVAAGYVVLHRTRAGRLIRATVDDRAMVAGIGVNPRLVDAAVLMCAGALAGLAGALSTPILGVGPGTADTALLLSLIIVVCGGLGSVPGALAAALAVGVVQTLGVTSFPQLAPYLLVGAMTVVLLVRRRSLPGQAAA</sequence>
<feature type="transmembrane region" description="Helical" evidence="9">
    <location>
        <begin position="20"/>
        <end position="39"/>
    </location>
</feature>
<feature type="transmembrane region" description="Helical" evidence="9">
    <location>
        <begin position="151"/>
        <end position="168"/>
    </location>
</feature>